<feature type="domain" description="VWFA" evidence="2">
    <location>
        <begin position="16"/>
        <end position="200"/>
    </location>
</feature>
<dbReference type="Gene3D" id="3.40.50.410">
    <property type="entry name" value="von Willebrand factor, type A domain"/>
    <property type="match status" value="1"/>
</dbReference>
<evidence type="ECO:0000259" key="2">
    <source>
        <dbReference type="PROSITE" id="PS50234"/>
    </source>
</evidence>
<reference evidence="4" key="1">
    <citation type="submission" date="2025-08" db="UniProtKB">
        <authorList>
            <consortium name="RefSeq"/>
        </authorList>
    </citation>
    <scope>IDENTIFICATION</scope>
</reference>
<accession>A0ABM1VS21</accession>
<evidence type="ECO:0000256" key="1">
    <source>
        <dbReference type="SAM" id="MobiDB-lite"/>
    </source>
</evidence>
<dbReference type="SMART" id="SM00327">
    <property type="entry name" value="VWA"/>
    <property type="match status" value="1"/>
</dbReference>
<dbReference type="GeneID" id="118477561"/>
<dbReference type="PROSITE" id="PS50234">
    <property type="entry name" value="VWFA"/>
    <property type="match status" value="1"/>
</dbReference>
<organism evidence="3 4">
    <name type="scientific">Aplysia californica</name>
    <name type="common">California sea hare</name>
    <dbReference type="NCBI Taxonomy" id="6500"/>
    <lineage>
        <taxon>Eukaryota</taxon>
        <taxon>Metazoa</taxon>
        <taxon>Spiralia</taxon>
        <taxon>Lophotrochozoa</taxon>
        <taxon>Mollusca</taxon>
        <taxon>Gastropoda</taxon>
        <taxon>Heterobranchia</taxon>
        <taxon>Euthyneura</taxon>
        <taxon>Tectipleura</taxon>
        <taxon>Aplysiida</taxon>
        <taxon>Aplysioidea</taxon>
        <taxon>Aplysiidae</taxon>
        <taxon>Aplysia</taxon>
    </lineage>
</organism>
<dbReference type="PANTHER" id="PTHR47824">
    <property type="entry name" value="UBIQUITIN-LIKE DOMAIN-CONTAINING PROTEIN"/>
    <property type="match status" value="1"/>
</dbReference>
<dbReference type="CDD" id="cd00198">
    <property type="entry name" value="vWFA"/>
    <property type="match status" value="1"/>
</dbReference>
<evidence type="ECO:0000313" key="3">
    <source>
        <dbReference type="Proteomes" id="UP000694888"/>
    </source>
</evidence>
<dbReference type="InterPro" id="IPR036465">
    <property type="entry name" value="vWFA_dom_sf"/>
</dbReference>
<keyword evidence="3" id="KW-1185">Reference proteome</keyword>
<evidence type="ECO:0000313" key="4">
    <source>
        <dbReference type="RefSeq" id="XP_035825213.1"/>
    </source>
</evidence>
<protein>
    <submittedName>
        <fullName evidence="4">Uncharacterized protein LOC118477561</fullName>
    </submittedName>
</protein>
<proteinExistence type="predicted"/>
<dbReference type="SUPFAM" id="SSF53300">
    <property type="entry name" value="vWA-like"/>
    <property type="match status" value="1"/>
</dbReference>
<name>A0ABM1VS21_APLCA</name>
<dbReference type="RefSeq" id="XP_035825213.1">
    <property type="nucleotide sequence ID" value="XM_035969320.1"/>
</dbReference>
<dbReference type="InterPro" id="IPR002035">
    <property type="entry name" value="VWF_A"/>
</dbReference>
<dbReference type="PANTHER" id="PTHR47824:SF3">
    <property type="entry name" value="UBIQUITIN-LIKE DOMAIN-CONTAINING PROTEIN"/>
    <property type="match status" value="1"/>
</dbReference>
<gene>
    <name evidence="4" type="primary">LOC118477561</name>
</gene>
<feature type="region of interest" description="Disordered" evidence="1">
    <location>
        <begin position="240"/>
        <end position="314"/>
    </location>
</feature>
<feature type="compositionally biased region" description="Low complexity" evidence="1">
    <location>
        <begin position="243"/>
        <end position="254"/>
    </location>
</feature>
<sequence>MSSPVDVPMPPCGPLEVVFSFDTTGSMYGYLDQVCGRLQDMIQRLQADIPAIRIAVFAHGDYCDNQTYVTKWEDFSSDVAKLCTFVSNVERTGGGDAPECYELVLRQARTELSWTPGSRRALVLIGDDIPHEADYYLNTDNIDWREEVRELALMNVTVYGVQCGNRPYASPFYRTISTATKGKRLHLEDMGGIFDVMMAVCYREGNDTAKFANYEEEARARAGVMGPDVDAIFRSLRDDDAPRGAASAGPSSVPAPSPVKLAGAPKPVSLKRAGSSMEKLTKKSSTHAPKAPKTMRLMKPKTPKKTGASKAEAPTGLDKFKLKNLPRLKRENVPETNFCLRSMNWAPWVTAFVPHVADTKMVKGDWVKRFGRPGYRRTSLAPRPGQDASGLRLFEVAVETSNKRRHVMFPRFSSRCLSNQKWQRYLLSSWCRSQVDNALGQGCRVVVRHCLLQGKSQASSVKRDIKRYDYAWSQAAGGVRQVVRRDTTLSQV</sequence>
<dbReference type="Proteomes" id="UP000694888">
    <property type="component" value="Unplaced"/>
</dbReference>